<evidence type="ECO:0000313" key="3">
    <source>
        <dbReference type="Proteomes" id="UP000316256"/>
    </source>
</evidence>
<dbReference type="RefSeq" id="WP_142102126.1">
    <property type="nucleotide sequence ID" value="NZ_VIGH01000009.1"/>
</dbReference>
<protein>
    <recommendedName>
        <fullName evidence="1">Phasin domain-containing protein</fullName>
    </recommendedName>
</protein>
<feature type="domain" description="Phasin" evidence="1">
    <location>
        <begin position="21"/>
        <end position="103"/>
    </location>
</feature>
<dbReference type="AlphaFoldDB" id="A0A541B0X6"/>
<dbReference type="EMBL" id="VIGH01000009">
    <property type="protein sequence ID" value="TQF65950.1"/>
    <property type="molecule type" value="Genomic_DNA"/>
</dbReference>
<name>A0A541B0X6_9NOCA</name>
<accession>A0A541B0X6</accession>
<gene>
    <name evidence="2" type="ORF">FK531_18885</name>
</gene>
<proteinExistence type="predicted"/>
<reference evidence="2 3" key="1">
    <citation type="submission" date="2019-06" db="EMBL/GenBank/DDBJ databases">
        <title>Rhodococcus spaelei sp. nov., isolated from a cave.</title>
        <authorList>
            <person name="Lee S.D."/>
        </authorList>
    </citation>
    <scope>NUCLEOTIDE SEQUENCE [LARGE SCALE GENOMIC DNA]</scope>
    <source>
        <strain evidence="2 3">C9-5</strain>
    </source>
</reference>
<dbReference type="Proteomes" id="UP000316256">
    <property type="component" value="Unassembled WGS sequence"/>
</dbReference>
<dbReference type="Pfam" id="PF09361">
    <property type="entry name" value="Phasin_2"/>
    <property type="match status" value="1"/>
</dbReference>
<evidence type="ECO:0000259" key="1">
    <source>
        <dbReference type="Pfam" id="PF09361"/>
    </source>
</evidence>
<keyword evidence="3" id="KW-1185">Reference proteome</keyword>
<sequence length="105" mass="11081">MAAQTTSTAGTKNVVAEGVESITKSFDENLERVQGLNEKFVDAAKLSGNLSLDTYEKTVTSVLDFQKSIAGATKLDWLTAVVDAQTSLVKGISTAATTAAREILK</sequence>
<comment type="caution">
    <text evidence="2">The sequence shown here is derived from an EMBL/GenBank/DDBJ whole genome shotgun (WGS) entry which is preliminary data.</text>
</comment>
<dbReference type="InterPro" id="IPR018968">
    <property type="entry name" value="Phasin"/>
</dbReference>
<organism evidence="2 3">
    <name type="scientific">Rhodococcus spelaei</name>
    <dbReference type="NCBI Taxonomy" id="2546320"/>
    <lineage>
        <taxon>Bacteria</taxon>
        <taxon>Bacillati</taxon>
        <taxon>Actinomycetota</taxon>
        <taxon>Actinomycetes</taxon>
        <taxon>Mycobacteriales</taxon>
        <taxon>Nocardiaceae</taxon>
        <taxon>Rhodococcus</taxon>
    </lineage>
</organism>
<dbReference type="OrthoDB" id="4377286at2"/>
<evidence type="ECO:0000313" key="2">
    <source>
        <dbReference type="EMBL" id="TQF65950.1"/>
    </source>
</evidence>